<keyword evidence="3" id="KW-0813">Transport</keyword>
<evidence type="ECO:0000259" key="9">
    <source>
        <dbReference type="Pfam" id="PF01618"/>
    </source>
</evidence>
<keyword evidence="6 8" id="KW-1133">Transmembrane helix</keyword>
<dbReference type="GO" id="GO:0071978">
    <property type="term" value="P:bacterial-type flagellum-dependent swarming motility"/>
    <property type="evidence" value="ECO:0007669"/>
    <property type="project" value="InterPro"/>
</dbReference>
<comment type="similarity">
    <text evidence="2">Belongs to the MotA family.</text>
</comment>
<accession>A0A1X7N0P2</accession>
<gene>
    <name evidence="10" type="ORF">SAMN04488700_1206</name>
</gene>
<dbReference type="Pfam" id="PF01618">
    <property type="entry name" value="MotA_ExbB"/>
    <property type="match status" value="1"/>
</dbReference>
<comment type="subcellular location">
    <subcellularLocation>
        <location evidence="1">Cell membrane</location>
        <topology evidence="1">Multi-pass membrane protein</topology>
    </subcellularLocation>
</comment>
<dbReference type="GO" id="GO:0005886">
    <property type="term" value="C:plasma membrane"/>
    <property type="evidence" value="ECO:0007669"/>
    <property type="project" value="UniProtKB-SubCell"/>
</dbReference>
<feature type="transmembrane region" description="Helical" evidence="8">
    <location>
        <begin position="147"/>
        <end position="171"/>
    </location>
</feature>
<keyword evidence="5 8" id="KW-0812">Transmembrane</keyword>
<dbReference type="OrthoDB" id="9806929at2"/>
<reference evidence="10 11" key="1">
    <citation type="submission" date="2017-04" db="EMBL/GenBank/DDBJ databases">
        <authorList>
            <person name="Afonso C.L."/>
            <person name="Miller P.J."/>
            <person name="Scott M.A."/>
            <person name="Spackman E."/>
            <person name="Goraichik I."/>
            <person name="Dimitrov K.M."/>
            <person name="Suarez D.L."/>
            <person name="Swayne D.E."/>
        </authorList>
    </citation>
    <scope>NUCLEOTIDE SEQUENCE [LARGE SCALE GENOMIC DNA]</scope>
    <source>
        <strain evidence="10 11">LMG26642</strain>
    </source>
</reference>
<feature type="transmembrane region" description="Helical" evidence="8">
    <location>
        <begin position="177"/>
        <end position="201"/>
    </location>
</feature>
<feature type="transmembrane region" description="Helical" evidence="8">
    <location>
        <begin position="34"/>
        <end position="54"/>
    </location>
</feature>
<evidence type="ECO:0000256" key="3">
    <source>
        <dbReference type="ARBA" id="ARBA00022448"/>
    </source>
</evidence>
<evidence type="ECO:0000256" key="2">
    <source>
        <dbReference type="ARBA" id="ARBA00008038"/>
    </source>
</evidence>
<organism evidence="10 11">
    <name type="scientific">Carnobacterium iners</name>
    <dbReference type="NCBI Taxonomy" id="1073423"/>
    <lineage>
        <taxon>Bacteria</taxon>
        <taxon>Bacillati</taxon>
        <taxon>Bacillota</taxon>
        <taxon>Bacilli</taxon>
        <taxon>Lactobacillales</taxon>
        <taxon>Carnobacteriaceae</taxon>
        <taxon>Carnobacterium</taxon>
    </lineage>
</organism>
<keyword evidence="11" id="KW-1185">Reference proteome</keyword>
<evidence type="ECO:0000256" key="7">
    <source>
        <dbReference type="ARBA" id="ARBA00023136"/>
    </source>
</evidence>
<evidence type="ECO:0000313" key="11">
    <source>
        <dbReference type="Proteomes" id="UP000193435"/>
    </source>
</evidence>
<dbReference type="GO" id="GO:0006935">
    <property type="term" value="P:chemotaxis"/>
    <property type="evidence" value="ECO:0007669"/>
    <property type="project" value="InterPro"/>
</dbReference>
<protein>
    <submittedName>
        <fullName evidence="10">Chemotaxis protein MotA</fullName>
    </submittedName>
</protein>
<dbReference type="PANTHER" id="PTHR30433">
    <property type="entry name" value="CHEMOTAXIS PROTEIN MOTA"/>
    <property type="match status" value="1"/>
</dbReference>
<feature type="transmembrane region" description="Helical" evidence="8">
    <location>
        <begin position="5"/>
        <end position="22"/>
    </location>
</feature>
<evidence type="ECO:0000256" key="5">
    <source>
        <dbReference type="ARBA" id="ARBA00022692"/>
    </source>
</evidence>
<keyword evidence="4" id="KW-1003">Cell membrane</keyword>
<dbReference type="AlphaFoldDB" id="A0A1X7N0P2"/>
<dbReference type="InterPro" id="IPR047055">
    <property type="entry name" value="MotA-like"/>
</dbReference>
<feature type="domain" description="MotA/TolQ/ExbB proton channel" evidence="9">
    <location>
        <begin position="103"/>
        <end position="221"/>
    </location>
</feature>
<proteinExistence type="inferred from homology"/>
<evidence type="ECO:0000256" key="6">
    <source>
        <dbReference type="ARBA" id="ARBA00022989"/>
    </source>
</evidence>
<dbReference type="EMBL" id="FXBJ01000002">
    <property type="protein sequence ID" value="SMH30809.1"/>
    <property type="molecule type" value="Genomic_DNA"/>
</dbReference>
<evidence type="ECO:0000256" key="4">
    <source>
        <dbReference type="ARBA" id="ARBA00022475"/>
    </source>
</evidence>
<sequence length="266" mass="29461">MKKNIVPFVGFILGVALIVWSITSSGNLTSFVDVPSLIITLGGSFSALLISYPLKTLKKIPSMVKNLMMDPNKDYGKLIEGFSEYSRKARSQGILSIEGDLKDEDNELVVTGLQMVIDGMDPENIQEILDIKIDNIEKRHREGQEIFFKWGELAPAFGMIGTLIGLIIMLGELDDPSAIGVGMATALLTTLYGSFMANLVFLPIATNLKLQTDKEMQMCEMITEGILAIQAGQNPRIIEQKLRSYLPDDNKEEVSEESGQLQREEQ</sequence>
<evidence type="ECO:0000256" key="1">
    <source>
        <dbReference type="ARBA" id="ARBA00004651"/>
    </source>
</evidence>
<name>A0A1X7N0P2_9LACT</name>
<evidence type="ECO:0000313" key="10">
    <source>
        <dbReference type="EMBL" id="SMH30809.1"/>
    </source>
</evidence>
<dbReference type="InterPro" id="IPR002898">
    <property type="entry name" value="MotA_ExbB_proton_chnl"/>
</dbReference>
<dbReference type="Proteomes" id="UP000193435">
    <property type="component" value="Unassembled WGS sequence"/>
</dbReference>
<dbReference type="InterPro" id="IPR000540">
    <property type="entry name" value="Flag_MotA_CS"/>
</dbReference>
<dbReference type="PROSITE" id="PS01307">
    <property type="entry name" value="MOTA"/>
    <property type="match status" value="1"/>
</dbReference>
<evidence type="ECO:0000256" key="8">
    <source>
        <dbReference type="SAM" id="Phobius"/>
    </source>
</evidence>
<keyword evidence="7 8" id="KW-0472">Membrane</keyword>
<dbReference type="STRING" id="1073423.SAMN04488700_1206"/>
<dbReference type="RefSeq" id="WP_085559388.1">
    <property type="nucleotide sequence ID" value="NZ_FOAH01000001.1"/>
</dbReference>
<dbReference type="PANTHER" id="PTHR30433:SF2">
    <property type="entry name" value="MOTILITY PROTEIN A"/>
    <property type="match status" value="1"/>
</dbReference>